<dbReference type="Pfam" id="PF00001">
    <property type="entry name" value="7tm_1"/>
    <property type="match status" value="1"/>
</dbReference>
<protein>
    <recommendedName>
        <fullName evidence="11">G-protein coupled receptors family 1 profile domain-containing protein</fullName>
    </recommendedName>
</protein>
<evidence type="ECO:0000256" key="1">
    <source>
        <dbReference type="ARBA" id="ARBA00004141"/>
    </source>
</evidence>
<keyword evidence="14" id="KW-1185">Reference proteome</keyword>
<reference evidence="12 14" key="2">
    <citation type="journal article" date="2013" name="Nature">
        <title>Insights into bilaterian evolution from three spiralian genomes.</title>
        <authorList>
            <person name="Simakov O."/>
            <person name="Marletaz F."/>
            <person name="Cho S.J."/>
            <person name="Edsinger-Gonzales E."/>
            <person name="Havlak P."/>
            <person name="Hellsten U."/>
            <person name="Kuo D.H."/>
            <person name="Larsson T."/>
            <person name="Lv J."/>
            <person name="Arendt D."/>
            <person name="Savage R."/>
            <person name="Osoegawa K."/>
            <person name="de Jong P."/>
            <person name="Grimwood J."/>
            <person name="Chapman J.A."/>
            <person name="Shapiro H."/>
            <person name="Aerts A."/>
            <person name="Otillar R.P."/>
            <person name="Terry A.Y."/>
            <person name="Boore J.L."/>
            <person name="Grigoriev I.V."/>
            <person name="Lindberg D.R."/>
            <person name="Seaver E.C."/>
            <person name="Weisblat D.A."/>
            <person name="Putnam N.H."/>
            <person name="Rokhsar D.S."/>
        </authorList>
    </citation>
    <scope>NUCLEOTIDE SEQUENCE</scope>
</reference>
<keyword evidence="7 9" id="KW-0675">Receptor</keyword>
<evidence type="ECO:0000256" key="5">
    <source>
        <dbReference type="ARBA" id="ARBA00023040"/>
    </source>
</evidence>
<dbReference type="EnsemblMetazoa" id="HelroT120633">
    <property type="protein sequence ID" value="HelroP120633"/>
    <property type="gene ID" value="HelroG120633"/>
</dbReference>
<name>T1EGQ3_HELRO</name>
<reference evidence="13" key="3">
    <citation type="submission" date="2015-06" db="UniProtKB">
        <authorList>
            <consortium name="EnsemblMetazoa"/>
        </authorList>
    </citation>
    <scope>IDENTIFICATION</scope>
</reference>
<dbReference type="PANTHER" id="PTHR45695:SF9">
    <property type="entry name" value="LEUCOKININ RECEPTOR"/>
    <property type="match status" value="1"/>
</dbReference>
<dbReference type="GO" id="GO:0004983">
    <property type="term" value="F:neuropeptide Y receptor activity"/>
    <property type="evidence" value="ECO:0007669"/>
    <property type="project" value="InterPro"/>
</dbReference>
<reference evidence="14" key="1">
    <citation type="submission" date="2012-12" db="EMBL/GenBank/DDBJ databases">
        <authorList>
            <person name="Hellsten U."/>
            <person name="Grimwood J."/>
            <person name="Chapman J.A."/>
            <person name="Shapiro H."/>
            <person name="Aerts A."/>
            <person name="Otillar R.P."/>
            <person name="Terry A.Y."/>
            <person name="Boore J.L."/>
            <person name="Simakov O."/>
            <person name="Marletaz F."/>
            <person name="Cho S.-J."/>
            <person name="Edsinger-Gonzales E."/>
            <person name="Havlak P."/>
            <person name="Kuo D.-H."/>
            <person name="Larsson T."/>
            <person name="Lv J."/>
            <person name="Arendt D."/>
            <person name="Savage R."/>
            <person name="Osoegawa K."/>
            <person name="de Jong P."/>
            <person name="Lindberg D.R."/>
            <person name="Seaver E.C."/>
            <person name="Weisblat D.A."/>
            <person name="Putnam N.H."/>
            <person name="Grigoriev I.V."/>
            <person name="Rokhsar D.S."/>
        </authorList>
    </citation>
    <scope>NUCLEOTIDE SEQUENCE</scope>
</reference>
<feature type="transmembrane region" description="Helical" evidence="10">
    <location>
        <begin position="262"/>
        <end position="285"/>
    </location>
</feature>
<dbReference type="InterPro" id="IPR000276">
    <property type="entry name" value="GPCR_Rhodpsn"/>
</dbReference>
<feature type="transmembrane region" description="Helical" evidence="10">
    <location>
        <begin position="218"/>
        <end position="242"/>
    </location>
</feature>
<evidence type="ECO:0000259" key="11">
    <source>
        <dbReference type="PROSITE" id="PS50262"/>
    </source>
</evidence>
<dbReference type="GO" id="GO:0004930">
    <property type="term" value="F:G protein-coupled receptor activity"/>
    <property type="evidence" value="ECO:0000318"/>
    <property type="project" value="GO_Central"/>
</dbReference>
<dbReference type="Gene3D" id="1.20.1070.10">
    <property type="entry name" value="Rhodopsin 7-helix transmembrane proteins"/>
    <property type="match status" value="1"/>
</dbReference>
<comment type="similarity">
    <text evidence="2 9">Belongs to the G-protein coupled receptor 1 family.</text>
</comment>
<dbReference type="CTD" id="20195753"/>
<dbReference type="GO" id="GO:0007186">
    <property type="term" value="P:G protein-coupled receptor signaling pathway"/>
    <property type="evidence" value="ECO:0000318"/>
    <property type="project" value="GO_Central"/>
</dbReference>
<dbReference type="PRINTS" id="PR00237">
    <property type="entry name" value="GPCRRHODOPSN"/>
</dbReference>
<dbReference type="HOGENOM" id="CLU_009579_6_0_1"/>
<dbReference type="PANTHER" id="PTHR45695">
    <property type="entry name" value="LEUCOKININ RECEPTOR-RELATED"/>
    <property type="match status" value="1"/>
</dbReference>
<keyword evidence="6 10" id="KW-0472">Membrane</keyword>
<organism evidence="13 14">
    <name type="scientific">Helobdella robusta</name>
    <name type="common">Californian leech</name>
    <dbReference type="NCBI Taxonomy" id="6412"/>
    <lineage>
        <taxon>Eukaryota</taxon>
        <taxon>Metazoa</taxon>
        <taxon>Spiralia</taxon>
        <taxon>Lophotrochozoa</taxon>
        <taxon>Annelida</taxon>
        <taxon>Clitellata</taxon>
        <taxon>Hirudinea</taxon>
        <taxon>Rhynchobdellida</taxon>
        <taxon>Glossiphoniidae</taxon>
        <taxon>Helobdella</taxon>
    </lineage>
</organism>
<evidence type="ECO:0000256" key="2">
    <source>
        <dbReference type="ARBA" id="ARBA00010663"/>
    </source>
</evidence>
<dbReference type="PROSITE" id="PS50262">
    <property type="entry name" value="G_PROTEIN_RECEP_F1_2"/>
    <property type="match status" value="1"/>
</dbReference>
<gene>
    <name evidence="13" type="primary">20195753</name>
    <name evidence="12" type="ORF">HELRODRAFT_120633</name>
</gene>
<evidence type="ECO:0000313" key="14">
    <source>
        <dbReference type="Proteomes" id="UP000015101"/>
    </source>
</evidence>
<evidence type="ECO:0000256" key="3">
    <source>
        <dbReference type="ARBA" id="ARBA00022692"/>
    </source>
</evidence>
<dbReference type="InterPro" id="IPR017452">
    <property type="entry name" value="GPCR_Rhodpsn_7TM"/>
</dbReference>
<dbReference type="Proteomes" id="UP000015101">
    <property type="component" value="Unassembled WGS sequence"/>
</dbReference>
<feature type="transmembrane region" description="Helical" evidence="10">
    <location>
        <begin position="168"/>
        <end position="197"/>
    </location>
</feature>
<dbReference type="AlphaFoldDB" id="T1EGQ3"/>
<dbReference type="STRING" id="6412.T1EGQ3"/>
<dbReference type="InParanoid" id="T1EGQ3"/>
<comment type="subcellular location">
    <subcellularLocation>
        <location evidence="1">Membrane</location>
        <topology evidence="1">Multi-pass membrane protein</topology>
    </subcellularLocation>
</comment>
<dbReference type="InterPro" id="IPR000611">
    <property type="entry name" value="NPY_rcpt"/>
</dbReference>
<accession>T1EGQ3</accession>
<evidence type="ECO:0000313" key="12">
    <source>
        <dbReference type="EMBL" id="ESO09429.1"/>
    </source>
</evidence>
<dbReference type="OMA" id="NILTEWH"/>
<feature type="transmembrane region" description="Helical" evidence="10">
    <location>
        <begin position="126"/>
        <end position="148"/>
    </location>
</feature>
<feature type="transmembrane region" description="Helical" evidence="10">
    <location>
        <begin position="6"/>
        <end position="34"/>
    </location>
</feature>
<dbReference type="eggNOG" id="KOG3656">
    <property type="taxonomic scope" value="Eukaryota"/>
</dbReference>
<evidence type="ECO:0000313" key="13">
    <source>
        <dbReference type="EnsemblMetazoa" id="HelroP120633"/>
    </source>
</evidence>
<dbReference type="GeneID" id="20195753"/>
<evidence type="ECO:0000256" key="9">
    <source>
        <dbReference type="RuleBase" id="RU000688"/>
    </source>
</evidence>
<dbReference type="EMBL" id="KB095959">
    <property type="protein sequence ID" value="ESO09429.1"/>
    <property type="molecule type" value="Genomic_DNA"/>
</dbReference>
<evidence type="ECO:0000256" key="6">
    <source>
        <dbReference type="ARBA" id="ARBA00023136"/>
    </source>
</evidence>
<dbReference type="GO" id="GO:0032870">
    <property type="term" value="P:cellular response to hormone stimulus"/>
    <property type="evidence" value="ECO:0000318"/>
    <property type="project" value="GO_Central"/>
</dbReference>
<dbReference type="GO" id="GO:0005886">
    <property type="term" value="C:plasma membrane"/>
    <property type="evidence" value="ECO:0000318"/>
    <property type="project" value="GO_Central"/>
</dbReference>
<keyword evidence="4 10" id="KW-1133">Transmembrane helix</keyword>
<feature type="transmembrane region" description="Helical" evidence="10">
    <location>
        <begin position="87"/>
        <end position="105"/>
    </location>
</feature>
<dbReference type="RefSeq" id="XP_009012522.1">
    <property type="nucleotide sequence ID" value="XM_009014274.1"/>
</dbReference>
<sequence length="290" mass="33340">FFSHSITIVTISTIAYSIIFVLALVNNIIVLTVVQKFPPMKSVTNYFIANLASADLFVTFLVLPFTLLSNILTEWHFGWFLCKVIPYMQAVSILISINTLSAVAIERFCAIMYPVQVIITRKVAMYIIVVIWILPACIQIPWIFFYRILVDRGMTRCTMDTNDPNLSIFILAVIVVFYVLPLLLMSLLYAIIAIKVCRRDVSSIRGSQTDRMIQASKTHVIGMLMTVTFVFALSWLPLYILQFRNMFYSSHMNKNEFKAYKYIVPFAKWLGSANSSINPLIYCYFSKTFR</sequence>
<keyword evidence="8 9" id="KW-0807">Transducer</keyword>
<evidence type="ECO:0000256" key="7">
    <source>
        <dbReference type="ARBA" id="ARBA00023170"/>
    </source>
</evidence>
<keyword evidence="5 9" id="KW-0297">G-protein coupled receptor</keyword>
<dbReference type="KEGG" id="hro:HELRODRAFT_120633"/>
<dbReference type="OrthoDB" id="5975505at2759"/>
<evidence type="ECO:0000256" key="10">
    <source>
        <dbReference type="SAM" id="Phobius"/>
    </source>
</evidence>
<feature type="domain" description="G-protein coupled receptors family 1 profile" evidence="11">
    <location>
        <begin position="26"/>
        <end position="282"/>
    </location>
</feature>
<evidence type="ECO:0000256" key="8">
    <source>
        <dbReference type="ARBA" id="ARBA00023224"/>
    </source>
</evidence>
<feature type="transmembrane region" description="Helical" evidence="10">
    <location>
        <begin position="46"/>
        <end position="67"/>
    </location>
</feature>
<evidence type="ECO:0000256" key="4">
    <source>
        <dbReference type="ARBA" id="ARBA00022989"/>
    </source>
</evidence>
<keyword evidence="3 9" id="KW-0812">Transmembrane</keyword>
<dbReference type="EMBL" id="AMQM01002959">
    <property type="status" value="NOT_ANNOTATED_CDS"/>
    <property type="molecule type" value="Genomic_DNA"/>
</dbReference>
<proteinExistence type="inferred from homology"/>
<dbReference type="PROSITE" id="PS00237">
    <property type="entry name" value="G_PROTEIN_RECEP_F1_1"/>
    <property type="match status" value="1"/>
</dbReference>
<dbReference type="SUPFAM" id="SSF81321">
    <property type="entry name" value="Family A G protein-coupled receptor-like"/>
    <property type="match status" value="1"/>
</dbReference>
<dbReference type="PRINTS" id="PR01012">
    <property type="entry name" value="NRPEPTIDEYR"/>
</dbReference>